<feature type="region of interest" description="Disordered" evidence="10">
    <location>
        <begin position="1"/>
        <end position="21"/>
    </location>
</feature>
<dbReference type="PROSITE" id="PS50862">
    <property type="entry name" value="AA_TRNA_LIGASE_II"/>
    <property type="match status" value="1"/>
</dbReference>
<proteinExistence type="inferred from homology"/>
<dbReference type="EC" id="6.1.1.15" evidence="2"/>
<evidence type="ECO:0000313" key="13">
    <source>
        <dbReference type="Proteomes" id="UP000799750"/>
    </source>
</evidence>
<keyword evidence="13" id="KW-1185">Reference proteome</keyword>
<comment type="catalytic activity">
    <reaction evidence="9">
        <text>tRNA(Pro) + L-proline + ATP = L-prolyl-tRNA(Pro) + AMP + diphosphate</text>
        <dbReference type="Rhea" id="RHEA:14305"/>
        <dbReference type="Rhea" id="RHEA-COMP:9700"/>
        <dbReference type="Rhea" id="RHEA-COMP:9702"/>
        <dbReference type="ChEBI" id="CHEBI:30616"/>
        <dbReference type="ChEBI" id="CHEBI:33019"/>
        <dbReference type="ChEBI" id="CHEBI:60039"/>
        <dbReference type="ChEBI" id="CHEBI:78442"/>
        <dbReference type="ChEBI" id="CHEBI:78532"/>
        <dbReference type="ChEBI" id="CHEBI:456215"/>
        <dbReference type="EC" id="6.1.1.15"/>
    </reaction>
</comment>
<reference evidence="12" key="1">
    <citation type="journal article" date="2020" name="Stud. Mycol.">
        <title>101 Dothideomycetes genomes: a test case for predicting lifestyles and emergence of pathogens.</title>
        <authorList>
            <person name="Haridas S."/>
            <person name="Albert R."/>
            <person name="Binder M."/>
            <person name="Bloem J."/>
            <person name="Labutti K."/>
            <person name="Salamov A."/>
            <person name="Andreopoulos B."/>
            <person name="Baker S."/>
            <person name="Barry K."/>
            <person name="Bills G."/>
            <person name="Bluhm B."/>
            <person name="Cannon C."/>
            <person name="Castanera R."/>
            <person name="Culley D."/>
            <person name="Daum C."/>
            <person name="Ezra D."/>
            <person name="Gonzalez J."/>
            <person name="Henrissat B."/>
            <person name="Kuo A."/>
            <person name="Liang C."/>
            <person name="Lipzen A."/>
            <person name="Lutzoni F."/>
            <person name="Magnuson J."/>
            <person name="Mondo S."/>
            <person name="Nolan M."/>
            <person name="Ohm R."/>
            <person name="Pangilinan J."/>
            <person name="Park H.-J."/>
            <person name="Ramirez L."/>
            <person name="Alfaro M."/>
            <person name="Sun H."/>
            <person name="Tritt A."/>
            <person name="Yoshinaga Y."/>
            <person name="Zwiers L.-H."/>
            <person name="Turgeon B."/>
            <person name="Goodwin S."/>
            <person name="Spatafora J."/>
            <person name="Crous P."/>
            <person name="Grigoriev I."/>
        </authorList>
    </citation>
    <scope>NUCLEOTIDE SEQUENCE</scope>
    <source>
        <strain evidence="12">CBS 269.34</strain>
    </source>
</reference>
<evidence type="ECO:0000256" key="7">
    <source>
        <dbReference type="ARBA" id="ARBA00023146"/>
    </source>
</evidence>
<dbReference type="InterPro" id="IPR002316">
    <property type="entry name" value="Pro-tRNA-ligase_IIa"/>
</dbReference>
<evidence type="ECO:0000256" key="4">
    <source>
        <dbReference type="ARBA" id="ARBA00022741"/>
    </source>
</evidence>
<accession>A0A6A6QJP6</accession>
<evidence type="ECO:0000256" key="9">
    <source>
        <dbReference type="ARBA" id="ARBA00047671"/>
    </source>
</evidence>
<dbReference type="InterPro" id="IPR045864">
    <property type="entry name" value="aa-tRNA-synth_II/BPL/LPL"/>
</dbReference>
<dbReference type="SUPFAM" id="SSF55681">
    <property type="entry name" value="Class II aaRS and biotin synthetases"/>
    <property type="match status" value="1"/>
</dbReference>
<feature type="compositionally biased region" description="Low complexity" evidence="10">
    <location>
        <begin position="1"/>
        <end position="14"/>
    </location>
</feature>
<protein>
    <recommendedName>
        <fullName evidence="2">proline--tRNA ligase</fullName>
        <ecNumber evidence="2">6.1.1.15</ecNumber>
    </recommendedName>
    <alternativeName>
        <fullName evidence="8">Prolyl-tRNA synthetase</fullName>
    </alternativeName>
</protein>
<evidence type="ECO:0000256" key="10">
    <source>
        <dbReference type="SAM" id="MobiDB-lite"/>
    </source>
</evidence>
<evidence type="ECO:0000256" key="5">
    <source>
        <dbReference type="ARBA" id="ARBA00022840"/>
    </source>
</evidence>
<dbReference type="GO" id="GO:0006433">
    <property type="term" value="P:prolyl-tRNA aminoacylation"/>
    <property type="evidence" value="ECO:0007669"/>
    <property type="project" value="InterPro"/>
</dbReference>
<keyword evidence="3" id="KW-0436">Ligase</keyword>
<comment type="similarity">
    <text evidence="1">Belongs to the class-II aminoacyl-tRNA synthetase family.</text>
</comment>
<dbReference type="GO" id="GO:0005524">
    <property type="term" value="F:ATP binding"/>
    <property type="evidence" value="ECO:0007669"/>
    <property type="project" value="UniProtKB-KW"/>
</dbReference>
<keyword evidence="4" id="KW-0547">Nucleotide-binding</keyword>
<dbReference type="EMBL" id="MU004195">
    <property type="protein sequence ID" value="KAF2491903.1"/>
    <property type="molecule type" value="Genomic_DNA"/>
</dbReference>
<evidence type="ECO:0000256" key="2">
    <source>
        <dbReference type="ARBA" id="ARBA00012831"/>
    </source>
</evidence>
<dbReference type="InterPro" id="IPR050062">
    <property type="entry name" value="Pro-tRNA_synthetase"/>
</dbReference>
<keyword evidence="7" id="KW-0030">Aminoacyl-tRNA synthetase</keyword>
<keyword evidence="6" id="KW-0648">Protein biosynthesis</keyword>
<dbReference type="Gene3D" id="3.30.930.10">
    <property type="entry name" value="Bira Bifunctional Protein, Domain 2"/>
    <property type="match status" value="1"/>
</dbReference>
<name>A0A6A6QJP6_9PEZI</name>
<evidence type="ECO:0000256" key="1">
    <source>
        <dbReference type="ARBA" id="ARBA00008226"/>
    </source>
</evidence>
<evidence type="ECO:0000256" key="3">
    <source>
        <dbReference type="ARBA" id="ARBA00022598"/>
    </source>
</evidence>
<organism evidence="12 13">
    <name type="scientific">Lophium mytilinum</name>
    <dbReference type="NCBI Taxonomy" id="390894"/>
    <lineage>
        <taxon>Eukaryota</taxon>
        <taxon>Fungi</taxon>
        <taxon>Dikarya</taxon>
        <taxon>Ascomycota</taxon>
        <taxon>Pezizomycotina</taxon>
        <taxon>Dothideomycetes</taxon>
        <taxon>Pleosporomycetidae</taxon>
        <taxon>Mytilinidiales</taxon>
        <taxon>Mytilinidiaceae</taxon>
        <taxon>Lophium</taxon>
    </lineage>
</organism>
<dbReference type="GO" id="GO:0004827">
    <property type="term" value="F:proline-tRNA ligase activity"/>
    <property type="evidence" value="ECO:0007669"/>
    <property type="project" value="UniProtKB-EC"/>
</dbReference>
<dbReference type="InterPro" id="IPR006195">
    <property type="entry name" value="aa-tRNA-synth_II"/>
</dbReference>
<feature type="domain" description="Aminoacyl-transfer RNA synthetases class-II family profile" evidence="11">
    <location>
        <begin position="38"/>
        <end position="295"/>
    </location>
</feature>
<dbReference type="InterPro" id="IPR002314">
    <property type="entry name" value="aa-tRNA-synt_IIb"/>
</dbReference>
<evidence type="ECO:0000259" key="11">
    <source>
        <dbReference type="PROSITE" id="PS50862"/>
    </source>
</evidence>
<dbReference type="GO" id="GO:0005739">
    <property type="term" value="C:mitochondrion"/>
    <property type="evidence" value="ECO:0007669"/>
    <property type="project" value="TreeGrafter"/>
</dbReference>
<sequence length="373" mass="42231">MTIDPNSKNNGIEKGSSKSSKESVDIAHSGVFYLLPLGLRVQEKLERMIDKHMRSIGASKLSLSSITSEDLQRRSGRYSENAELLRLKDRKESGFLLSPTHEEKITTSAAGIVKSYKDLPLRVYQISRKYRDERRPRQGLLRAKEFLMKDLYTFDSTPKMALETYSSVRKAYAAFFDELKIPYVVADADSGAMGGNLSHEYHFVSPIGEDHVCSCNKCHYVANEELAEKGIRTQKTPSNDPIIWHGMSKDRNTLVRVYIPKAQPLTQNEGEDAISNHLNIHAVKAAYPDMDTSIENEALERFGDTAPHLVRIFDHPTLLPEQDDFTTQPITTHPKTAKPLDLTRIHTGDPCPRCLEGLLTVQRAMEAVFWQWK</sequence>
<evidence type="ECO:0000256" key="8">
    <source>
        <dbReference type="ARBA" id="ARBA00029731"/>
    </source>
</evidence>
<dbReference type="AlphaFoldDB" id="A0A6A6QJP6"/>
<dbReference type="OrthoDB" id="10267474at2759"/>
<evidence type="ECO:0000313" key="12">
    <source>
        <dbReference type="EMBL" id="KAF2491903.1"/>
    </source>
</evidence>
<dbReference type="Pfam" id="PF00587">
    <property type="entry name" value="tRNA-synt_2b"/>
    <property type="match status" value="1"/>
</dbReference>
<dbReference type="Proteomes" id="UP000799750">
    <property type="component" value="Unassembled WGS sequence"/>
</dbReference>
<dbReference type="PANTHER" id="PTHR42753:SF2">
    <property type="entry name" value="PROLINE--TRNA LIGASE"/>
    <property type="match status" value="1"/>
</dbReference>
<dbReference type="PRINTS" id="PR01046">
    <property type="entry name" value="TRNASYNTHPRO"/>
</dbReference>
<dbReference type="PANTHER" id="PTHR42753">
    <property type="entry name" value="MITOCHONDRIAL RIBOSOME PROTEIN L39/PROLYL-TRNA LIGASE FAMILY MEMBER"/>
    <property type="match status" value="1"/>
</dbReference>
<evidence type="ECO:0000256" key="6">
    <source>
        <dbReference type="ARBA" id="ARBA00022917"/>
    </source>
</evidence>
<gene>
    <name evidence="12" type="ORF">BU16DRAFT_565597</name>
</gene>
<keyword evidence="5" id="KW-0067">ATP-binding</keyword>